<dbReference type="GO" id="GO:0000287">
    <property type="term" value="F:magnesium ion binding"/>
    <property type="evidence" value="ECO:0007669"/>
    <property type="project" value="TreeGrafter"/>
</dbReference>
<evidence type="ECO:0000313" key="1">
    <source>
        <dbReference type="EMBL" id="MST91892.1"/>
    </source>
</evidence>
<dbReference type="AlphaFoldDB" id="A0A6I2U2S7"/>
<protein>
    <submittedName>
        <fullName evidence="1">Cof-type HAD-IIB family hydrolase</fullName>
    </submittedName>
</protein>
<proteinExistence type="predicted"/>
<evidence type="ECO:0000313" key="3">
    <source>
        <dbReference type="Proteomes" id="UP000431913"/>
    </source>
</evidence>
<organism evidence="1 3">
    <name type="scientific">Ruthenibacterium lactatiformans</name>
    <dbReference type="NCBI Taxonomy" id="1550024"/>
    <lineage>
        <taxon>Bacteria</taxon>
        <taxon>Bacillati</taxon>
        <taxon>Bacillota</taxon>
        <taxon>Clostridia</taxon>
        <taxon>Eubacteriales</taxon>
        <taxon>Oscillospiraceae</taxon>
        <taxon>Ruthenibacterium</taxon>
    </lineage>
</organism>
<dbReference type="Proteomes" id="UP000431913">
    <property type="component" value="Unassembled WGS sequence"/>
</dbReference>
<dbReference type="SUPFAM" id="SSF56784">
    <property type="entry name" value="HAD-like"/>
    <property type="match status" value="1"/>
</dbReference>
<dbReference type="InterPro" id="IPR023214">
    <property type="entry name" value="HAD_sf"/>
</dbReference>
<reference evidence="2 4" key="1">
    <citation type="journal article" date="2019" name="Nat. Med.">
        <title>A library of human gut bacterial isolates paired with longitudinal multiomics data enables mechanistic microbiome research.</title>
        <authorList>
            <person name="Poyet M."/>
            <person name="Groussin M."/>
            <person name="Gibbons S.M."/>
            <person name="Avila-Pacheco J."/>
            <person name="Jiang X."/>
            <person name="Kearney S.M."/>
            <person name="Perrotta A.R."/>
            <person name="Berdy B."/>
            <person name="Zhao S."/>
            <person name="Lieberman T.D."/>
            <person name="Swanson P.K."/>
            <person name="Smith M."/>
            <person name="Roesemann S."/>
            <person name="Alexander J.E."/>
            <person name="Rich S.A."/>
            <person name="Livny J."/>
            <person name="Vlamakis H."/>
            <person name="Clish C."/>
            <person name="Bullock K."/>
            <person name="Deik A."/>
            <person name="Scott J."/>
            <person name="Pierce K.A."/>
            <person name="Xavier R.J."/>
            <person name="Alm E.J."/>
        </authorList>
    </citation>
    <scope>NUCLEOTIDE SEQUENCE [LARGE SCALE GENOMIC DNA]</scope>
    <source>
        <strain evidence="2 4">BIOML-A7</strain>
    </source>
</reference>
<dbReference type="Proteomes" id="UP000449193">
    <property type="component" value="Unassembled WGS sequence"/>
</dbReference>
<gene>
    <name evidence="1" type="ORF">FYJ76_08070</name>
    <name evidence="2" type="ORF">GMD52_13140</name>
</gene>
<accession>A0A6I2U2S7</accession>
<dbReference type="Gene3D" id="3.30.1240.10">
    <property type="match status" value="1"/>
</dbReference>
<dbReference type="GO" id="GO:0005829">
    <property type="term" value="C:cytosol"/>
    <property type="evidence" value="ECO:0007669"/>
    <property type="project" value="TreeGrafter"/>
</dbReference>
<comment type="caution">
    <text evidence="1">The sequence shown here is derived from an EMBL/GenBank/DDBJ whole genome shotgun (WGS) entry which is preliminary data.</text>
</comment>
<dbReference type="PANTHER" id="PTHR10000">
    <property type="entry name" value="PHOSPHOSERINE PHOSPHATASE"/>
    <property type="match status" value="1"/>
</dbReference>
<dbReference type="Pfam" id="PF08282">
    <property type="entry name" value="Hydrolase_3"/>
    <property type="match status" value="1"/>
</dbReference>
<dbReference type="InterPro" id="IPR036412">
    <property type="entry name" value="HAD-like_sf"/>
</dbReference>
<dbReference type="PANTHER" id="PTHR10000:SF8">
    <property type="entry name" value="HAD SUPERFAMILY HYDROLASE-LIKE, TYPE 3"/>
    <property type="match status" value="1"/>
</dbReference>
<dbReference type="EMBL" id="WMZR01000018">
    <property type="protein sequence ID" value="MTS52478.1"/>
    <property type="molecule type" value="Genomic_DNA"/>
</dbReference>
<dbReference type="InterPro" id="IPR000150">
    <property type="entry name" value="Cof"/>
</dbReference>
<sequence length="311" mass="34229">MQKRSASFIPQQARTSSSTVRCPNISRPLPAVCKRKCNAMIRSLKDILVVSDMDNTLLTPEDGVPFVNQVTMRLFCALGGHFTVATGRTMESAGRHLDSMTLSAPAILYGGGVIYDFEHDIRIRNTLLSKPSARRAVCDVLARFPGVGVEIMTEDGGICVVRANEYTYRHTVHERLTYRMAPLEELDGGWNKVLFACSHEMLMQIQDFLDARKYPGVYFIATNRNYFEIMPEGAAKGAALGELCTYMGIPIENTVAIGDYFNDIELMRAAGHSVAMGNAPKEVQLAADTVTGRCLDGGVAEVLYGLIRKYG</sequence>
<dbReference type="NCBIfam" id="TIGR00099">
    <property type="entry name" value="Cof-subfamily"/>
    <property type="match status" value="1"/>
</dbReference>
<evidence type="ECO:0000313" key="4">
    <source>
        <dbReference type="Proteomes" id="UP000449193"/>
    </source>
</evidence>
<dbReference type="EMBL" id="VUNJ01000007">
    <property type="protein sequence ID" value="MST91892.1"/>
    <property type="molecule type" value="Genomic_DNA"/>
</dbReference>
<keyword evidence="1" id="KW-0378">Hydrolase</keyword>
<dbReference type="GO" id="GO:0016791">
    <property type="term" value="F:phosphatase activity"/>
    <property type="evidence" value="ECO:0007669"/>
    <property type="project" value="TreeGrafter"/>
</dbReference>
<dbReference type="Gene3D" id="3.40.50.1000">
    <property type="entry name" value="HAD superfamily/HAD-like"/>
    <property type="match status" value="1"/>
</dbReference>
<name>A0A6I2U2S7_9FIRM</name>
<evidence type="ECO:0000313" key="2">
    <source>
        <dbReference type="EMBL" id="MTS52478.1"/>
    </source>
</evidence>
<reference evidence="1 3" key="2">
    <citation type="submission" date="2019-08" db="EMBL/GenBank/DDBJ databases">
        <title>In-depth cultivation of the pig gut microbiome towards novel bacterial diversity and tailored functional studies.</title>
        <authorList>
            <person name="Wylensek D."/>
            <person name="Hitch T.C.A."/>
            <person name="Clavel T."/>
        </authorList>
    </citation>
    <scope>NUCLEOTIDE SEQUENCE [LARGE SCALE GENOMIC DNA]</scope>
    <source>
        <strain evidence="1 3">WCA3-601-WT-6J</strain>
    </source>
</reference>